<evidence type="ECO:0000256" key="3">
    <source>
        <dbReference type="ARBA" id="ARBA00012054"/>
    </source>
</evidence>
<evidence type="ECO:0000256" key="8">
    <source>
        <dbReference type="ARBA" id="ARBA00023064"/>
    </source>
</evidence>
<evidence type="ECO:0000256" key="7">
    <source>
        <dbReference type="ARBA" id="ARBA00022840"/>
    </source>
</evidence>
<dbReference type="NCBIfam" id="TIGR01313">
    <property type="entry name" value="therm_gnt_kin"/>
    <property type="match status" value="1"/>
</dbReference>
<evidence type="ECO:0000256" key="6">
    <source>
        <dbReference type="ARBA" id="ARBA00022777"/>
    </source>
</evidence>
<dbReference type="GO" id="GO:0005524">
    <property type="term" value="F:ATP binding"/>
    <property type="evidence" value="ECO:0007669"/>
    <property type="project" value="UniProtKB-KW"/>
</dbReference>
<keyword evidence="5 10" id="KW-0547">Nucleotide-binding</keyword>
<evidence type="ECO:0000256" key="9">
    <source>
        <dbReference type="ARBA" id="ARBA00048090"/>
    </source>
</evidence>
<comment type="catalytic activity">
    <reaction evidence="9 10">
        <text>D-gluconate + ATP = 6-phospho-D-gluconate + ADP + H(+)</text>
        <dbReference type="Rhea" id="RHEA:19433"/>
        <dbReference type="ChEBI" id="CHEBI:15378"/>
        <dbReference type="ChEBI" id="CHEBI:18391"/>
        <dbReference type="ChEBI" id="CHEBI:30616"/>
        <dbReference type="ChEBI" id="CHEBI:58759"/>
        <dbReference type="ChEBI" id="CHEBI:456216"/>
        <dbReference type="EC" id="2.7.1.12"/>
    </reaction>
</comment>
<reference evidence="11 12" key="1">
    <citation type="submission" date="2017-01" db="EMBL/GenBank/DDBJ databases">
        <title>A new Hymenobacter.</title>
        <authorList>
            <person name="Liang Y."/>
            <person name="Feng F."/>
        </authorList>
    </citation>
    <scope>NUCLEOTIDE SEQUENCE [LARGE SCALE GENOMIC DNA]</scope>
    <source>
        <strain evidence="11">MIMBbqt21</strain>
    </source>
</reference>
<dbReference type="SUPFAM" id="SSF52540">
    <property type="entry name" value="P-loop containing nucleoside triphosphate hydrolases"/>
    <property type="match status" value="1"/>
</dbReference>
<dbReference type="FunFam" id="3.40.50.300:FF:000522">
    <property type="entry name" value="Gluconokinase"/>
    <property type="match status" value="1"/>
</dbReference>
<keyword evidence="7 10" id="KW-0067">ATP-binding</keyword>
<dbReference type="InterPro" id="IPR027417">
    <property type="entry name" value="P-loop_NTPase"/>
</dbReference>
<dbReference type="CDD" id="cd02021">
    <property type="entry name" value="GntK"/>
    <property type="match status" value="1"/>
</dbReference>
<evidence type="ECO:0000313" key="12">
    <source>
        <dbReference type="Proteomes" id="UP000194873"/>
    </source>
</evidence>
<dbReference type="EMBL" id="MTSE01000011">
    <property type="protein sequence ID" value="OUJ72276.1"/>
    <property type="molecule type" value="Genomic_DNA"/>
</dbReference>
<keyword evidence="6 10" id="KW-0418">Kinase</keyword>
<dbReference type="PANTHER" id="PTHR43442">
    <property type="entry name" value="GLUCONOKINASE-RELATED"/>
    <property type="match status" value="1"/>
</dbReference>
<gene>
    <name evidence="11" type="ORF">BXP70_18605</name>
</gene>
<dbReference type="EC" id="2.7.1.12" evidence="3 10"/>
<keyword evidence="4 10" id="KW-0808">Transferase</keyword>
<dbReference type="Pfam" id="PF01202">
    <property type="entry name" value="SKI"/>
    <property type="match status" value="1"/>
</dbReference>
<evidence type="ECO:0000256" key="2">
    <source>
        <dbReference type="ARBA" id="ARBA00008420"/>
    </source>
</evidence>
<comment type="similarity">
    <text evidence="2 10">Belongs to the gluconokinase GntK/GntV family.</text>
</comment>
<dbReference type="RefSeq" id="WP_086595614.1">
    <property type="nucleotide sequence ID" value="NZ_MTSE01000011.1"/>
</dbReference>
<proteinExistence type="inferred from homology"/>
<dbReference type="GO" id="GO:0019521">
    <property type="term" value="P:D-gluconate metabolic process"/>
    <property type="evidence" value="ECO:0007669"/>
    <property type="project" value="UniProtKB-KW"/>
</dbReference>
<name>A0A243W9P8_9BACT</name>
<organism evidence="11 12">
    <name type="scientific">Hymenobacter crusticola</name>
    <dbReference type="NCBI Taxonomy" id="1770526"/>
    <lineage>
        <taxon>Bacteria</taxon>
        <taxon>Pseudomonadati</taxon>
        <taxon>Bacteroidota</taxon>
        <taxon>Cytophagia</taxon>
        <taxon>Cytophagales</taxon>
        <taxon>Hymenobacteraceae</taxon>
        <taxon>Hymenobacter</taxon>
    </lineage>
</organism>
<dbReference type="InterPro" id="IPR031322">
    <property type="entry name" value="Shikimate/glucono_kinase"/>
</dbReference>
<evidence type="ECO:0000256" key="4">
    <source>
        <dbReference type="ARBA" id="ARBA00022679"/>
    </source>
</evidence>
<dbReference type="AlphaFoldDB" id="A0A243W9P8"/>
<dbReference type="InterPro" id="IPR006001">
    <property type="entry name" value="Therm_gnt_kin"/>
</dbReference>
<dbReference type="OrthoDB" id="9813917at2"/>
<evidence type="ECO:0000256" key="5">
    <source>
        <dbReference type="ARBA" id="ARBA00022741"/>
    </source>
</evidence>
<evidence type="ECO:0000256" key="1">
    <source>
        <dbReference type="ARBA" id="ARBA00004761"/>
    </source>
</evidence>
<sequence>MASGSIFIVMGVSGSGKTTIGELLAKELAIPFHDADDFHSAANKAKMGNGIPLTDDDRRDWLAQMAAGISEWEKTGGAVLACSALKETYRQTLQGGAEQPIHWVFLDGSRELLRSRLEHRTDHYMKADMLDSQLETLEKPGYGVRIELSNEQSPQNIVAQIIQDYAPQDVAK</sequence>
<dbReference type="Proteomes" id="UP000194873">
    <property type="component" value="Unassembled WGS sequence"/>
</dbReference>
<comment type="pathway">
    <text evidence="1">Carbohydrate acid metabolism.</text>
</comment>
<comment type="caution">
    <text evidence="11">The sequence shown here is derived from an EMBL/GenBank/DDBJ whole genome shotgun (WGS) entry which is preliminary data.</text>
</comment>
<evidence type="ECO:0000313" key="11">
    <source>
        <dbReference type="EMBL" id="OUJ72276.1"/>
    </source>
</evidence>
<accession>A0A243W9P8</accession>
<dbReference type="GO" id="GO:0046316">
    <property type="term" value="F:gluconokinase activity"/>
    <property type="evidence" value="ECO:0007669"/>
    <property type="project" value="UniProtKB-EC"/>
</dbReference>
<protein>
    <recommendedName>
        <fullName evidence="3 10">Gluconokinase</fullName>
        <ecNumber evidence="3 10">2.7.1.12</ecNumber>
    </recommendedName>
</protein>
<keyword evidence="12" id="KW-1185">Reference proteome</keyword>
<dbReference type="Gene3D" id="3.40.50.300">
    <property type="entry name" value="P-loop containing nucleotide triphosphate hydrolases"/>
    <property type="match status" value="1"/>
</dbReference>
<dbReference type="PANTHER" id="PTHR43442:SF3">
    <property type="entry name" value="GLUCONOKINASE-RELATED"/>
    <property type="match status" value="1"/>
</dbReference>
<keyword evidence="8" id="KW-0311">Gluconate utilization</keyword>
<evidence type="ECO:0000256" key="10">
    <source>
        <dbReference type="RuleBase" id="RU363066"/>
    </source>
</evidence>
<dbReference type="GO" id="GO:0005737">
    <property type="term" value="C:cytoplasm"/>
    <property type="evidence" value="ECO:0007669"/>
    <property type="project" value="TreeGrafter"/>
</dbReference>